<name>A0ABC8L1H5_ERUVS</name>
<dbReference type="InterPro" id="IPR013187">
    <property type="entry name" value="F-box-assoc_dom_typ3"/>
</dbReference>
<feature type="domain" description="F-box associated beta-propeller type 3" evidence="1">
    <location>
        <begin position="54"/>
        <end position="129"/>
    </location>
</feature>
<evidence type="ECO:0000313" key="2">
    <source>
        <dbReference type="EMBL" id="CAH8369326.1"/>
    </source>
</evidence>
<accession>A0ABC8L1H5</accession>
<gene>
    <name evidence="2" type="ORF">ERUC_LOCUS31129</name>
</gene>
<evidence type="ECO:0000313" key="3">
    <source>
        <dbReference type="Proteomes" id="UP001642260"/>
    </source>
</evidence>
<dbReference type="Pfam" id="PF08268">
    <property type="entry name" value="FBA_3"/>
    <property type="match status" value="1"/>
</dbReference>
<organism evidence="2 3">
    <name type="scientific">Eruca vesicaria subsp. sativa</name>
    <name type="common">Garden rocket</name>
    <name type="synonym">Eruca sativa</name>
    <dbReference type="NCBI Taxonomy" id="29727"/>
    <lineage>
        <taxon>Eukaryota</taxon>
        <taxon>Viridiplantae</taxon>
        <taxon>Streptophyta</taxon>
        <taxon>Embryophyta</taxon>
        <taxon>Tracheophyta</taxon>
        <taxon>Spermatophyta</taxon>
        <taxon>Magnoliopsida</taxon>
        <taxon>eudicotyledons</taxon>
        <taxon>Gunneridae</taxon>
        <taxon>Pentapetalae</taxon>
        <taxon>rosids</taxon>
        <taxon>malvids</taxon>
        <taxon>Brassicales</taxon>
        <taxon>Brassicaceae</taxon>
        <taxon>Brassiceae</taxon>
        <taxon>Eruca</taxon>
    </lineage>
</organism>
<protein>
    <recommendedName>
        <fullName evidence="1">F-box associated beta-propeller type 3 domain-containing protein</fullName>
    </recommendedName>
</protein>
<sequence length="148" mass="16811">MPQLGNRRGLAEEMLVLTLGSSTHQDSWRRMNIPDNIIPHYSHVSEELCISGIIALWVLQDPLKEEWSEKTFVLPAGKHFDKFRTTDTDTGEIVYTPIYEHASQSGAVYFDLKNDSVRNFNIEGITEEYMLCPSDSVSAGQVENVMFL</sequence>
<proteinExistence type="predicted"/>
<keyword evidence="3" id="KW-1185">Reference proteome</keyword>
<dbReference type="PANTHER" id="PTHR31111:SF138">
    <property type="entry name" value="F-BOX ASSOCIATED DOMAIN-CONTAINING PROTEIN"/>
    <property type="match status" value="1"/>
</dbReference>
<comment type="caution">
    <text evidence="2">The sequence shown here is derived from an EMBL/GenBank/DDBJ whole genome shotgun (WGS) entry which is preliminary data.</text>
</comment>
<evidence type="ECO:0000259" key="1">
    <source>
        <dbReference type="Pfam" id="PF08268"/>
    </source>
</evidence>
<dbReference type="Proteomes" id="UP001642260">
    <property type="component" value="Unassembled WGS sequence"/>
</dbReference>
<dbReference type="EMBL" id="CAKOAT010418487">
    <property type="protein sequence ID" value="CAH8369326.1"/>
    <property type="molecule type" value="Genomic_DNA"/>
</dbReference>
<reference evidence="2 3" key="1">
    <citation type="submission" date="2022-03" db="EMBL/GenBank/DDBJ databases">
        <authorList>
            <person name="Macdonald S."/>
            <person name="Ahmed S."/>
            <person name="Newling K."/>
        </authorList>
    </citation>
    <scope>NUCLEOTIDE SEQUENCE [LARGE SCALE GENOMIC DNA]</scope>
</reference>
<dbReference type="PANTHER" id="PTHR31111">
    <property type="entry name" value="BNAA05G37150D PROTEIN-RELATED"/>
    <property type="match status" value="1"/>
</dbReference>
<dbReference type="AlphaFoldDB" id="A0ABC8L1H5"/>